<dbReference type="RefSeq" id="WP_053200035.1">
    <property type="nucleotide sequence ID" value="NZ_CP011409.1"/>
</dbReference>
<gene>
    <name evidence="2" type="ORF">F506_19065</name>
</gene>
<evidence type="ECO:0000256" key="1">
    <source>
        <dbReference type="SAM" id="SignalP"/>
    </source>
</evidence>
<evidence type="ECO:0000313" key="2">
    <source>
        <dbReference type="EMBL" id="AKZ64477.1"/>
    </source>
</evidence>
<reference evidence="3" key="1">
    <citation type="journal article" date="2015" name="Genome Announc.">
        <title>Complete Genome Sequence of Herbaspirillum hiltneri N3 (DSM 17495), Isolated from Surface-Sterilized Wheat Roots.</title>
        <authorList>
            <person name="Guizelini D."/>
            <person name="Saizaki P.M."/>
            <person name="Coimbra N.A."/>
            <person name="Weiss V.A."/>
            <person name="Faoro H."/>
            <person name="Sfeir M.Z."/>
            <person name="Baura V.A."/>
            <person name="Monteiro R.A."/>
            <person name="Chubatsu L.S."/>
            <person name="Souza E.M."/>
            <person name="Cruz L.M."/>
            <person name="Pedrosa F.O."/>
            <person name="Raittz R.T."/>
            <person name="Marchaukoski J.N."/>
            <person name="Steffens M.B."/>
        </authorList>
    </citation>
    <scope>NUCLEOTIDE SEQUENCE [LARGE SCALE GENOMIC DNA]</scope>
    <source>
        <strain evidence="3">N3</strain>
    </source>
</reference>
<evidence type="ECO:0008006" key="4">
    <source>
        <dbReference type="Google" id="ProtNLM"/>
    </source>
</evidence>
<name>A0ABM5V4C5_9BURK</name>
<feature type="signal peptide" evidence="1">
    <location>
        <begin position="1"/>
        <end position="22"/>
    </location>
</feature>
<organism evidence="2 3">
    <name type="scientific">Herbaspirillum hiltneri N3</name>
    <dbReference type="NCBI Taxonomy" id="1262470"/>
    <lineage>
        <taxon>Bacteria</taxon>
        <taxon>Pseudomonadati</taxon>
        <taxon>Pseudomonadota</taxon>
        <taxon>Betaproteobacteria</taxon>
        <taxon>Burkholderiales</taxon>
        <taxon>Oxalobacteraceae</taxon>
        <taxon>Herbaspirillum</taxon>
    </lineage>
</organism>
<dbReference type="EMBL" id="CP011409">
    <property type="protein sequence ID" value="AKZ64477.1"/>
    <property type="molecule type" value="Genomic_DNA"/>
</dbReference>
<evidence type="ECO:0000313" key="3">
    <source>
        <dbReference type="Proteomes" id="UP000063429"/>
    </source>
</evidence>
<sequence length="221" mass="25081">MKISLLRWLQLLAFLGMTVALNGCGETVNTNDKEKKVLPTIEAKIGDTWDEAIQHSTFKLGPLPTPVGFVTDQPHTFIYRDPHHRMQLDNVGYMNVNVGYGHTTIRSFGIGVYRQSAETDETWRRLQDIARQMEQAGWILDDEMNKHNPVSKSADQLRKKYINLPGGAQGVQKIWYDDYGNEAWVLLAKTITGHEPGEEPRFNVVLQIQVALHPKKSNGQK</sequence>
<keyword evidence="1" id="KW-0732">Signal</keyword>
<dbReference type="Proteomes" id="UP000063429">
    <property type="component" value="Chromosome"/>
</dbReference>
<proteinExistence type="predicted"/>
<protein>
    <recommendedName>
        <fullName evidence="4">Lipoprotein</fullName>
    </recommendedName>
</protein>
<feature type="chain" id="PRO_5046136550" description="Lipoprotein" evidence="1">
    <location>
        <begin position="23"/>
        <end position="221"/>
    </location>
</feature>
<keyword evidence="3" id="KW-1185">Reference proteome</keyword>
<accession>A0ABM5V4C5</accession>